<sequence>MNEARCGPDMPKQPRGLAERAILLLPDRNSARTTLEPLHLHEFGLSIFKPNSERSSGLWLSYQLPVRDSRINSWPKGLIYWRGLRVLLLVKFSGSLESGSVSKVNGFFLVVAAGIIAWTRYKMNVKVWFYSHGLTWIKEKDIDRDKEFDAFISFSFKRSRPRHSGANRGDRREGPGYQVVRSLQTLPPGRIHTKEHHEGSGELQENSPRALGKSHLTADDRITNVVRFIDSLCLFCCYEATIFSEL</sequence>
<evidence type="ECO:0000313" key="3">
    <source>
        <dbReference type="Proteomes" id="UP001054945"/>
    </source>
</evidence>
<comment type="caution">
    <text evidence="2">The sequence shown here is derived from an EMBL/GenBank/DDBJ whole genome shotgun (WGS) entry which is preliminary data.</text>
</comment>
<keyword evidence="3" id="KW-1185">Reference proteome</keyword>
<reference evidence="2 3" key="1">
    <citation type="submission" date="2021-06" db="EMBL/GenBank/DDBJ databases">
        <title>Caerostris extrusa draft genome.</title>
        <authorList>
            <person name="Kono N."/>
            <person name="Arakawa K."/>
        </authorList>
    </citation>
    <scope>NUCLEOTIDE SEQUENCE [LARGE SCALE GENOMIC DNA]</scope>
</reference>
<feature type="region of interest" description="Disordered" evidence="1">
    <location>
        <begin position="190"/>
        <end position="209"/>
    </location>
</feature>
<accession>A0AAV4M7M2</accession>
<dbReference type="EMBL" id="BPLR01001910">
    <property type="protein sequence ID" value="GIX67878.1"/>
    <property type="molecule type" value="Genomic_DNA"/>
</dbReference>
<evidence type="ECO:0000313" key="2">
    <source>
        <dbReference type="EMBL" id="GIX67878.1"/>
    </source>
</evidence>
<proteinExistence type="predicted"/>
<evidence type="ECO:0000256" key="1">
    <source>
        <dbReference type="SAM" id="MobiDB-lite"/>
    </source>
</evidence>
<protein>
    <submittedName>
        <fullName evidence="2">Uncharacterized protein</fullName>
    </submittedName>
</protein>
<organism evidence="2 3">
    <name type="scientific">Caerostris extrusa</name>
    <name type="common">Bark spider</name>
    <name type="synonym">Caerostris bankana</name>
    <dbReference type="NCBI Taxonomy" id="172846"/>
    <lineage>
        <taxon>Eukaryota</taxon>
        <taxon>Metazoa</taxon>
        <taxon>Ecdysozoa</taxon>
        <taxon>Arthropoda</taxon>
        <taxon>Chelicerata</taxon>
        <taxon>Arachnida</taxon>
        <taxon>Araneae</taxon>
        <taxon>Araneomorphae</taxon>
        <taxon>Entelegynae</taxon>
        <taxon>Araneoidea</taxon>
        <taxon>Araneidae</taxon>
        <taxon>Caerostris</taxon>
    </lineage>
</organism>
<dbReference type="Proteomes" id="UP001054945">
    <property type="component" value="Unassembled WGS sequence"/>
</dbReference>
<gene>
    <name evidence="2" type="ORF">CEXT_154621</name>
</gene>
<name>A0AAV4M7M2_CAEEX</name>
<dbReference type="AlphaFoldDB" id="A0AAV4M7M2"/>